<sequence>MGGMKVRFTRQGVRVRIDDLELAALQRGEAVTLETLWPGGGWTLSLDPLSDGVEGVDGHLRAGMKSLLPELAEPAREGVTLPGPPRVDVEKDFGPQHG</sequence>
<evidence type="ECO:0000313" key="2">
    <source>
        <dbReference type="EMBL" id="OLV16396.1"/>
    </source>
</evidence>
<proteinExistence type="predicted"/>
<keyword evidence="3" id="KW-1185">Reference proteome</keyword>
<accession>A0A1U7NU04</accession>
<reference evidence="2 3" key="1">
    <citation type="submission" date="2017-01" db="EMBL/GenBank/DDBJ databases">
        <title>Genome Analysis of Deinococcus marmoris KOPRI26562.</title>
        <authorList>
            <person name="Kim J.H."/>
            <person name="Oh H.-M."/>
        </authorList>
    </citation>
    <scope>NUCLEOTIDE SEQUENCE [LARGE SCALE GENOMIC DNA]</scope>
    <source>
        <strain evidence="2 3">KOPRI26562</strain>
    </source>
</reference>
<protein>
    <submittedName>
        <fullName evidence="2">Uncharacterized protein</fullName>
    </submittedName>
</protein>
<feature type="region of interest" description="Disordered" evidence="1">
    <location>
        <begin position="76"/>
        <end position="98"/>
    </location>
</feature>
<comment type="caution">
    <text evidence="2">The sequence shown here is derived from an EMBL/GenBank/DDBJ whole genome shotgun (WGS) entry which is preliminary data.</text>
</comment>
<evidence type="ECO:0000313" key="3">
    <source>
        <dbReference type="Proteomes" id="UP000186607"/>
    </source>
</evidence>
<organism evidence="2 3">
    <name type="scientific">Deinococcus marmoris</name>
    <dbReference type="NCBI Taxonomy" id="249408"/>
    <lineage>
        <taxon>Bacteria</taxon>
        <taxon>Thermotogati</taxon>
        <taxon>Deinococcota</taxon>
        <taxon>Deinococci</taxon>
        <taxon>Deinococcales</taxon>
        <taxon>Deinococcaceae</taxon>
        <taxon>Deinococcus</taxon>
    </lineage>
</organism>
<evidence type="ECO:0000256" key="1">
    <source>
        <dbReference type="SAM" id="MobiDB-lite"/>
    </source>
</evidence>
<feature type="compositionally biased region" description="Basic and acidic residues" evidence="1">
    <location>
        <begin position="87"/>
        <end position="98"/>
    </location>
</feature>
<dbReference type="STRING" id="249408.BOO71_0011941"/>
<dbReference type="AlphaFoldDB" id="A0A1U7NU04"/>
<dbReference type="EMBL" id="MSTI01000143">
    <property type="protein sequence ID" value="OLV16396.1"/>
    <property type="molecule type" value="Genomic_DNA"/>
</dbReference>
<dbReference type="Proteomes" id="UP000186607">
    <property type="component" value="Unassembled WGS sequence"/>
</dbReference>
<gene>
    <name evidence="2" type="ORF">BOO71_0011941</name>
</gene>
<name>A0A1U7NU04_9DEIO</name>